<feature type="region of interest" description="Disordered" evidence="1">
    <location>
        <begin position="202"/>
        <end position="221"/>
    </location>
</feature>
<feature type="compositionally biased region" description="Low complexity" evidence="1">
    <location>
        <begin position="430"/>
        <end position="444"/>
    </location>
</feature>
<dbReference type="GeneID" id="80019722"/>
<organism evidence="2 3">
    <name type="scientific">Microbacterium phage Pumpernickel</name>
    <dbReference type="NCBI Taxonomy" id="2885983"/>
    <lineage>
        <taxon>Viruses</taxon>
        <taxon>Duplodnaviria</taxon>
        <taxon>Heunggongvirae</taxon>
        <taxon>Uroviricota</taxon>
        <taxon>Caudoviricetes</taxon>
        <taxon>Pumpernickelvirus</taxon>
        <taxon>Pumpernickelvirus pumpernickel</taxon>
    </lineage>
</organism>
<dbReference type="KEGG" id="vg:80019722"/>
<feature type="compositionally biased region" description="Low complexity" evidence="1">
    <location>
        <begin position="1037"/>
        <end position="1054"/>
    </location>
</feature>
<reference evidence="2" key="1">
    <citation type="submission" date="2021-09" db="EMBL/GenBank/DDBJ databases">
        <authorList>
            <person name="Andersen S.H."/>
            <person name="Beall E.A."/>
            <person name="Cappelle B."/>
            <person name="Falteisek K.J."/>
            <person name="Fenske B.A."/>
            <person name="Gansluckner N.W."/>
            <person name="Gilbertson S.M."/>
            <person name="Krings K.J."/>
            <person name="Mobeck M."/>
            <person name="Odeku J.O."/>
            <person name="Poncelet M.E."/>
            <person name="Rohr J.R."/>
            <person name="Rolands L."/>
            <person name="Whipple C.D."/>
            <person name="Whipple E.M."/>
            <person name="Spring A.M."/>
            <person name="Klyczek K."/>
            <person name="Garlena R.A."/>
            <person name="Russell D.A."/>
            <person name="Pope W.H."/>
            <person name="Jacobs-Sera D."/>
            <person name="Hatfull G.F."/>
        </authorList>
    </citation>
    <scope>NUCLEOTIDE SEQUENCE</scope>
</reference>
<feature type="compositionally biased region" description="Basic and acidic residues" evidence="1">
    <location>
        <begin position="500"/>
        <end position="530"/>
    </location>
</feature>
<accession>A0AAE9C2F6</accession>
<feature type="region of interest" description="Disordered" evidence="1">
    <location>
        <begin position="254"/>
        <end position="282"/>
    </location>
</feature>
<evidence type="ECO:0000256" key="1">
    <source>
        <dbReference type="SAM" id="MobiDB-lite"/>
    </source>
</evidence>
<gene>
    <name evidence="2" type="primary">82</name>
    <name evidence="2" type="ORF">SEA_PUMPERNICKEL_82</name>
</gene>
<feature type="compositionally biased region" description="Low complexity" evidence="1">
    <location>
        <begin position="451"/>
        <end position="462"/>
    </location>
</feature>
<keyword evidence="3" id="KW-1185">Reference proteome</keyword>
<feature type="compositionally biased region" description="Low complexity" evidence="1">
    <location>
        <begin position="263"/>
        <end position="274"/>
    </location>
</feature>
<evidence type="ECO:0000313" key="2">
    <source>
        <dbReference type="EMBL" id="UDL15873.1"/>
    </source>
</evidence>
<proteinExistence type="predicted"/>
<sequence length="2235" mass="246331">MSDTPENKPLVAVGGNSRLARSMRARLQWRDRFGRWIEMGRGVKFKVRGSDGAPRSVIGKFVGAIDDKTGQVYVSKDPNGLPDGFYQVKSNNAQEIIADLSPRTLNQRGIELGKDINGNEVGERMSEDIPSISQIVRSDAPEGWKMLPDTLGGRKVIETDDGDFRIAFGGQDGKWIVENRAARGKGFAFNNPGEAFQDVEDQDARNGETPAAPSAPQQDDLDAQIARQQEAYNQAYVSGNEARIQAAKQVLDDLKAQKESQGEAPEAPAEQNAPSGGIDTDTFDVAKEGFLVPTGKKTNDTSAEGLANFITSQKEALSKGGARLVVDSDSGEAEIYNSADTVDDAKAQAGGLGQDTVLDLSTGQAVKVSDGAVDPNSPDVNPNLEGDTSQEAPNAEDRNPDAVESQPANPGADAPASPEPNGEAQRTEQPAAPAGADPNAARPAGEPDNGAAPAAERPAAPADSGDADQLERETKIAEARARIAEIDARIEEIDQELEQNRARQAELRGEAPEAPREPEAERPPLEKIAPETEATPENLPEPGTLADLQARRESFQRDFEAADDINQKLGLSQEMRKLDQEIARKQLDEAPETPEQADAPETDEPSLEVPEVNVDTPDADELPFNTTDEAPVDTPKNNGEMVEAPKIQVGDVIADWFGEPRLVISNSEFNPRGDRMLRFPAEQGKQGFWLVSPVAEIERLDDTDANIIRKEFNEGPRPDLAGRFTLAERTVLVNGKKGDVVKRNAYPEDVVEGDWVRHPDGFDVQIDSVSQVEDDERGPGFEINFDDGDSFFLSRADRLDIVKGPDEKAPTPNADEDAVRLMPDDGDLIRPEDVPADELPEVLDAARRLRDIGEPGLDDYIAELEYLNNQYQDNERLTNASYEIFNGNAASIPDDELASRIGNLEDAERSGFISPEMEGELRALREEANRRFSADNANSGPRPDLAQVQRVENGQVVFDTRDEGDQRVAPNNRIPVRDLQPGDRFYDENGRLVEVVSVNLDPNVVGNVAILDENGNRASRDMALDYPVQVVRDAPAAQNAPEAPQTPAPAENPADGLPESVEELEALAGRLERQIDGARGARQRVLQQEVDRIYDRIDELNGEAGTPDNGSDGDVEMPPADIDEIADELDEIGLPEGMTNEPLATWERELLDGRYEDAPGPEIDPVAASVGHESKVRVARAKLEGKDVNESEREEYIRELQDDGLTDRELDRIAYEIDNLPNRANTVTAPKPENEQPDRHSTMNAGMAQEENNPNHVPNDDRIWDQVKRENPGYVLMPNGDMIIESNYNYVDKHGNDRGKGYQLVVRHTLDNRFQAYILERDKETGNRVALRVGVETHSYKALSKYIMQGRNQVRDNRSLHVTVSRAKNGKEVLGRDRQLGDDIIQRFLDGGMHIPDENVGRNVALAGIVARIQNGQASDDILADLPEIAKSDADLADAIRQAFYVRSIKKAFVKRRARREPHVDYDGKLIEKGQYFDWTDWREELDVHSPRFRRPNPNYGKVYRGQIKGLMERNAAGEYEYSDNVQVKFEPNQGLNSNKWVKRVAANLRIVDGPNAPLGEPFFAKVEEKRNPEAVAEAFGVPKAGARPRTKPRPEVEPAFVGRAKVNADGFIEGFENVYVPKNADDTALAVFNGEPRAARAKDLQPGELIIGNGPNGITAQHVLRVSPAGSAARMNILAVQRVGSRYEFVNREVPADQMITRWDAIQKPAPIFKRGEVVNYGGSRYIVKGIDPDGGVRVMARGLVNRDLVIPADMVSPETNNQPLIPYETRMELVAKLRETNLSEVVKRHHLGVLANPDINQVDVDIINRIIAQAKDGNDRPKVNFKDILAQVAGAPIADRVGNVILNAEQDENIVGIGAVKYRDINSDNFVSLPRVDIDDLRLGDVFQVANADDGHLVWMQITDTSGREGAQVRVIGERPTSKYRDAWGSYPNGAEFTMSYRKIRTGVNPKRMVPGKLTGLYQRIEVGENSGLLDRIREKSEWLKKAWDAVAENVLRDAANGRKDNMGGAAADIAKIVDTPDGKKMFIKRSPERPEVNLWPRKKAMWSEVLGNRLAGALGIVGPNGGPMQGEYDEDNGFYLGEVIDGEAGADAGRYGIRIRGFENQNPVVAAIDHMWDIPNAWRIGLFDALTQNGDRHNWNWMVGRDGNVYPIDHGNIHWGRGARAVRSRFASKFLDDISSGTAPITSAELLRLKNEFASMRGEFQAAGQGDWFNNVYANFQEIIDKVKRHGN</sequence>
<feature type="region of interest" description="Disordered" evidence="1">
    <location>
        <begin position="367"/>
        <end position="476"/>
    </location>
</feature>
<name>A0AAE9C2F6_9CAUD</name>
<dbReference type="RefSeq" id="YP_010755113.1">
    <property type="nucleotide sequence ID" value="NC_073468.1"/>
</dbReference>
<feature type="region of interest" description="Disordered" evidence="1">
    <location>
        <begin position="1037"/>
        <end position="1056"/>
    </location>
</feature>
<dbReference type="EMBL" id="OK040790">
    <property type="protein sequence ID" value="UDL15873.1"/>
    <property type="molecule type" value="Genomic_DNA"/>
</dbReference>
<feature type="region of interest" description="Disordered" evidence="1">
    <location>
        <begin position="1098"/>
        <end position="1118"/>
    </location>
</feature>
<protein>
    <submittedName>
        <fullName evidence="2">Uncharacterized protein</fullName>
    </submittedName>
</protein>
<dbReference type="Proteomes" id="UP000827768">
    <property type="component" value="Segment"/>
</dbReference>
<feature type="region of interest" description="Disordered" evidence="1">
    <location>
        <begin position="580"/>
        <end position="639"/>
    </location>
</feature>
<evidence type="ECO:0000313" key="3">
    <source>
        <dbReference type="Proteomes" id="UP000827768"/>
    </source>
</evidence>
<feature type="region of interest" description="Disordered" evidence="1">
    <location>
        <begin position="500"/>
        <end position="554"/>
    </location>
</feature>